<evidence type="ECO:0000259" key="2">
    <source>
        <dbReference type="Pfam" id="PF08240"/>
    </source>
</evidence>
<protein>
    <submittedName>
        <fullName evidence="3">Alcohol dehydrogenase, N-terminal</fullName>
    </submittedName>
</protein>
<proteinExistence type="predicted"/>
<organism evidence="3">
    <name type="scientific">uncultured Caudovirales phage</name>
    <dbReference type="NCBI Taxonomy" id="2100421"/>
    <lineage>
        <taxon>Viruses</taxon>
        <taxon>Duplodnaviria</taxon>
        <taxon>Heunggongvirae</taxon>
        <taxon>Uroviricota</taxon>
        <taxon>Caudoviricetes</taxon>
        <taxon>Peduoviridae</taxon>
        <taxon>Maltschvirus</taxon>
        <taxon>Maltschvirus maltsch</taxon>
    </lineage>
</organism>
<evidence type="ECO:0000256" key="1">
    <source>
        <dbReference type="ARBA" id="ARBA00023002"/>
    </source>
</evidence>
<dbReference type="PANTHER" id="PTHR43401:SF2">
    <property type="entry name" value="L-THREONINE 3-DEHYDROGENASE"/>
    <property type="match status" value="1"/>
</dbReference>
<evidence type="ECO:0000313" key="3">
    <source>
        <dbReference type="EMBL" id="CAB5225722.1"/>
    </source>
</evidence>
<dbReference type="EMBL" id="LR798353">
    <property type="protein sequence ID" value="CAB5225722.1"/>
    <property type="molecule type" value="Genomic_DNA"/>
</dbReference>
<dbReference type="PANTHER" id="PTHR43401">
    <property type="entry name" value="L-THREONINE 3-DEHYDROGENASE"/>
    <property type="match status" value="1"/>
</dbReference>
<dbReference type="Pfam" id="PF08240">
    <property type="entry name" value="ADH_N"/>
    <property type="match status" value="1"/>
</dbReference>
<dbReference type="InterPro" id="IPR011032">
    <property type="entry name" value="GroES-like_sf"/>
</dbReference>
<dbReference type="InterPro" id="IPR013154">
    <property type="entry name" value="ADH-like_N"/>
</dbReference>
<dbReference type="SUPFAM" id="SSF50129">
    <property type="entry name" value="GroES-like"/>
    <property type="match status" value="1"/>
</dbReference>
<gene>
    <name evidence="3" type="ORF">UFOVP758_3</name>
</gene>
<reference evidence="3" key="1">
    <citation type="submission" date="2020-05" db="EMBL/GenBank/DDBJ databases">
        <authorList>
            <person name="Chiriac C."/>
            <person name="Salcher M."/>
            <person name="Ghai R."/>
            <person name="Kavagutti S V."/>
        </authorList>
    </citation>
    <scope>NUCLEOTIDE SEQUENCE</scope>
</reference>
<dbReference type="Gene3D" id="3.90.180.10">
    <property type="entry name" value="Medium-chain alcohol dehydrogenases, catalytic domain"/>
    <property type="match status" value="1"/>
</dbReference>
<dbReference type="GO" id="GO:0016491">
    <property type="term" value="F:oxidoreductase activity"/>
    <property type="evidence" value="ECO:0007669"/>
    <property type="project" value="UniProtKB-KW"/>
</dbReference>
<keyword evidence="1" id="KW-0560">Oxidoreductase</keyword>
<accession>A0A6J7X7T3</accession>
<name>A0A6J7X7T3_9CAUD</name>
<dbReference type="InterPro" id="IPR050129">
    <property type="entry name" value="Zn_alcohol_dh"/>
</dbReference>
<feature type="domain" description="Alcohol dehydrogenase-like N-terminal" evidence="2">
    <location>
        <begin position="23"/>
        <end position="87"/>
    </location>
</feature>
<sequence>MKILATTGQGLFEERTWTCPDPQPNEIRVRSLLTGVCRSDIDMMLGDFVLLPEHMMGHEGLGQVISIGSDIQDVEPGDIVATRGEPAYADEYCVREREYVEVPECDPRYIIEPVACGINCVSQNLSLIESKQGGRLLILGSGFLAWCAYNYIQATGLDFDITVVGKSNRDIWRDVLQPTYTGTYDVVIDLSSGTDVFDQPILNNQAVVILGSQKTVTTDFGNLLWKACSIVFPSPRTDNFYSAMVTAVELIKLGYLNVDKFWTRGYDRQTEWQEAFKDAVARPENYSRGYIKWH</sequence>